<dbReference type="Gene3D" id="2.40.50.180">
    <property type="entry name" value="CheA-289, Domain 4"/>
    <property type="match status" value="1"/>
</dbReference>
<dbReference type="SMART" id="SM00260">
    <property type="entry name" value="CheW"/>
    <property type="match status" value="1"/>
</dbReference>
<dbReference type="Gene3D" id="2.30.30.40">
    <property type="entry name" value="SH3 Domains"/>
    <property type="match status" value="1"/>
</dbReference>
<dbReference type="PANTHER" id="PTHR22617:SF23">
    <property type="entry name" value="CHEMOTAXIS PROTEIN CHEW"/>
    <property type="match status" value="1"/>
</dbReference>
<dbReference type="AlphaFoldDB" id="A0A3N1X560"/>
<dbReference type="Proteomes" id="UP000273083">
    <property type="component" value="Unassembled WGS sequence"/>
</dbReference>
<dbReference type="EMBL" id="RJVG01000019">
    <property type="protein sequence ID" value="ROR21910.1"/>
    <property type="molecule type" value="Genomic_DNA"/>
</dbReference>
<dbReference type="InterPro" id="IPR039315">
    <property type="entry name" value="CheW"/>
</dbReference>
<comment type="caution">
    <text evidence="2">The sequence shown here is derived from an EMBL/GenBank/DDBJ whole genome shotgun (WGS) entry which is preliminary data.</text>
</comment>
<organism evidence="2 3">
    <name type="scientific">Mobilisporobacter senegalensis</name>
    <dbReference type="NCBI Taxonomy" id="1329262"/>
    <lineage>
        <taxon>Bacteria</taxon>
        <taxon>Bacillati</taxon>
        <taxon>Bacillota</taxon>
        <taxon>Clostridia</taxon>
        <taxon>Lachnospirales</taxon>
        <taxon>Lachnospiraceae</taxon>
        <taxon>Mobilisporobacter</taxon>
    </lineage>
</organism>
<dbReference type="RefSeq" id="WP_123610968.1">
    <property type="nucleotide sequence ID" value="NZ_RJVG01000019.1"/>
</dbReference>
<dbReference type="GO" id="GO:0006935">
    <property type="term" value="P:chemotaxis"/>
    <property type="evidence" value="ECO:0007669"/>
    <property type="project" value="InterPro"/>
</dbReference>
<dbReference type="GO" id="GO:0007165">
    <property type="term" value="P:signal transduction"/>
    <property type="evidence" value="ECO:0007669"/>
    <property type="project" value="InterPro"/>
</dbReference>
<accession>A0A3N1X560</accession>
<evidence type="ECO:0000313" key="3">
    <source>
        <dbReference type="Proteomes" id="UP000273083"/>
    </source>
</evidence>
<keyword evidence="3" id="KW-1185">Reference proteome</keyword>
<feature type="domain" description="CheW-like" evidence="1">
    <location>
        <begin position="3"/>
        <end position="143"/>
    </location>
</feature>
<dbReference type="SUPFAM" id="SSF50341">
    <property type="entry name" value="CheW-like"/>
    <property type="match status" value="1"/>
</dbReference>
<dbReference type="InterPro" id="IPR036061">
    <property type="entry name" value="CheW-like_dom_sf"/>
</dbReference>
<dbReference type="Pfam" id="PF01584">
    <property type="entry name" value="CheW"/>
    <property type="match status" value="1"/>
</dbReference>
<dbReference type="PANTHER" id="PTHR22617">
    <property type="entry name" value="CHEMOTAXIS SENSOR HISTIDINE KINASE-RELATED"/>
    <property type="match status" value="1"/>
</dbReference>
<name>A0A3N1X560_9FIRM</name>
<gene>
    <name evidence="2" type="ORF">EDD66_11920</name>
</gene>
<proteinExistence type="predicted"/>
<dbReference type="PROSITE" id="PS50851">
    <property type="entry name" value="CHEW"/>
    <property type="match status" value="1"/>
</dbReference>
<dbReference type="GO" id="GO:0005829">
    <property type="term" value="C:cytosol"/>
    <property type="evidence" value="ECO:0007669"/>
    <property type="project" value="TreeGrafter"/>
</dbReference>
<reference evidence="2 3" key="1">
    <citation type="submission" date="2018-11" db="EMBL/GenBank/DDBJ databases">
        <title>Genomic Encyclopedia of Type Strains, Phase IV (KMG-IV): sequencing the most valuable type-strain genomes for metagenomic binning, comparative biology and taxonomic classification.</title>
        <authorList>
            <person name="Goeker M."/>
        </authorList>
    </citation>
    <scope>NUCLEOTIDE SEQUENCE [LARGE SCALE GENOMIC DNA]</scope>
    <source>
        <strain evidence="2 3">DSM 26537</strain>
    </source>
</reference>
<evidence type="ECO:0000313" key="2">
    <source>
        <dbReference type="EMBL" id="ROR21910.1"/>
    </source>
</evidence>
<sequence length="154" mass="17540">MEEAKHVIFKLEGEEYGLDIMYVNAIEKYTNIIPVPNAPDCIEGIINLRGDVIPVYSLRAKFRLPKKQVDDNTKLIISKMDDILIAFQVDSVQEITELSEENINETPRILKTVNTAYIGQVANIDGRMIILMNLKGILSDSEQKNIEEILNNYE</sequence>
<protein>
    <submittedName>
        <fullName evidence="2">Purine-binding chemotaxis protein CheW</fullName>
    </submittedName>
</protein>
<dbReference type="InterPro" id="IPR002545">
    <property type="entry name" value="CheW-lke_dom"/>
</dbReference>
<evidence type="ECO:0000259" key="1">
    <source>
        <dbReference type="PROSITE" id="PS50851"/>
    </source>
</evidence>
<dbReference type="OrthoDB" id="9794382at2"/>